<evidence type="ECO:0000313" key="2">
    <source>
        <dbReference type="Proteomes" id="UP000633205"/>
    </source>
</evidence>
<evidence type="ECO:0008006" key="3">
    <source>
        <dbReference type="Google" id="ProtNLM"/>
    </source>
</evidence>
<comment type="caution">
    <text evidence="1">The sequence shown here is derived from an EMBL/GenBank/DDBJ whole genome shotgun (WGS) entry which is preliminary data.</text>
</comment>
<evidence type="ECO:0000313" key="1">
    <source>
        <dbReference type="EMBL" id="GGD26956.1"/>
    </source>
</evidence>
<gene>
    <name evidence="1" type="ORF">GCM10010915_03780</name>
</gene>
<keyword evidence="2" id="KW-1185">Reference proteome</keyword>
<dbReference type="InterPro" id="IPR004378">
    <property type="entry name" value="F420H2_quin_Rdtase"/>
</dbReference>
<dbReference type="AlphaFoldDB" id="A0A916Y214"/>
<dbReference type="SUPFAM" id="SSF50475">
    <property type="entry name" value="FMN-binding split barrel"/>
    <property type="match status" value="1"/>
</dbReference>
<dbReference type="Pfam" id="PF04075">
    <property type="entry name" value="F420H2_quin_red"/>
    <property type="match status" value="1"/>
</dbReference>
<proteinExistence type="predicted"/>
<reference evidence="1" key="2">
    <citation type="submission" date="2020-09" db="EMBL/GenBank/DDBJ databases">
        <authorList>
            <person name="Sun Q."/>
            <person name="Zhou Y."/>
        </authorList>
    </citation>
    <scope>NUCLEOTIDE SEQUENCE</scope>
    <source>
        <strain evidence="1">CGMCC 1.15152</strain>
    </source>
</reference>
<accession>A0A916Y214</accession>
<dbReference type="EMBL" id="BMHO01000001">
    <property type="protein sequence ID" value="GGD26956.1"/>
    <property type="molecule type" value="Genomic_DNA"/>
</dbReference>
<name>A0A916Y214_9MICO</name>
<dbReference type="InterPro" id="IPR012349">
    <property type="entry name" value="Split_barrel_FMN-bd"/>
</dbReference>
<protein>
    <recommendedName>
        <fullName evidence="3">Nitroreductase family deazaflavin-dependent oxidoreductase</fullName>
    </recommendedName>
</protein>
<sequence length="148" mass="16584">MIDRIIARLLGTRWLMRLPIPIYRAGLGRLLGPRFVMIEHLGRSSGEPRFVVVEIVEREGRALRVASGFGTKAQWYRNLRANGVAYVSTGGVRRARVAVELLDEEASDEVLARYRDAHPDAAQRLKGAMDVVQGHDARIPIVEFRPLG</sequence>
<dbReference type="RefSeq" id="WP_188710629.1">
    <property type="nucleotide sequence ID" value="NZ_BMHO01000001.1"/>
</dbReference>
<dbReference type="NCBIfam" id="TIGR00026">
    <property type="entry name" value="hi_GC_TIGR00026"/>
    <property type="match status" value="1"/>
</dbReference>
<dbReference type="GO" id="GO:0016491">
    <property type="term" value="F:oxidoreductase activity"/>
    <property type="evidence" value="ECO:0007669"/>
    <property type="project" value="InterPro"/>
</dbReference>
<dbReference type="Gene3D" id="2.30.110.10">
    <property type="entry name" value="Electron Transport, Fmn-binding Protein, Chain A"/>
    <property type="match status" value="1"/>
</dbReference>
<organism evidence="1 2">
    <name type="scientific">Microbacterium faecale</name>
    <dbReference type="NCBI Taxonomy" id="1804630"/>
    <lineage>
        <taxon>Bacteria</taxon>
        <taxon>Bacillati</taxon>
        <taxon>Actinomycetota</taxon>
        <taxon>Actinomycetes</taxon>
        <taxon>Micrococcales</taxon>
        <taxon>Microbacteriaceae</taxon>
        <taxon>Microbacterium</taxon>
    </lineage>
</organism>
<reference evidence="1" key="1">
    <citation type="journal article" date="2014" name="Int. J. Syst. Evol. Microbiol.">
        <title>Complete genome sequence of Corynebacterium casei LMG S-19264T (=DSM 44701T), isolated from a smear-ripened cheese.</title>
        <authorList>
            <consortium name="US DOE Joint Genome Institute (JGI-PGF)"/>
            <person name="Walter F."/>
            <person name="Albersmeier A."/>
            <person name="Kalinowski J."/>
            <person name="Ruckert C."/>
        </authorList>
    </citation>
    <scope>NUCLEOTIDE SEQUENCE</scope>
    <source>
        <strain evidence="1">CGMCC 1.15152</strain>
    </source>
</reference>
<dbReference type="Proteomes" id="UP000633205">
    <property type="component" value="Unassembled WGS sequence"/>
</dbReference>